<organism evidence="2 3">
    <name type="scientific">Triparma laevis f. longispina</name>
    <dbReference type="NCBI Taxonomy" id="1714387"/>
    <lineage>
        <taxon>Eukaryota</taxon>
        <taxon>Sar</taxon>
        <taxon>Stramenopiles</taxon>
        <taxon>Ochrophyta</taxon>
        <taxon>Bolidophyceae</taxon>
        <taxon>Parmales</taxon>
        <taxon>Triparmaceae</taxon>
        <taxon>Triparma</taxon>
    </lineage>
</organism>
<gene>
    <name evidence="2" type="ORF">TrLO_g15874</name>
</gene>
<evidence type="ECO:0000313" key="2">
    <source>
        <dbReference type="EMBL" id="GMH72534.1"/>
    </source>
</evidence>
<evidence type="ECO:0000256" key="1">
    <source>
        <dbReference type="SAM" id="Coils"/>
    </source>
</evidence>
<comment type="caution">
    <text evidence="2">The sequence shown here is derived from an EMBL/GenBank/DDBJ whole genome shotgun (WGS) entry which is preliminary data.</text>
</comment>
<keyword evidence="1" id="KW-0175">Coiled coil</keyword>
<name>A0A9W7AQG5_9STRA</name>
<feature type="coiled-coil region" evidence="1">
    <location>
        <begin position="26"/>
        <end position="81"/>
    </location>
</feature>
<dbReference type="AlphaFoldDB" id="A0A9W7AQG5"/>
<accession>A0A9W7AQG5</accession>
<protein>
    <submittedName>
        <fullName evidence="2">Uncharacterized protein</fullName>
    </submittedName>
</protein>
<keyword evidence="3" id="KW-1185">Reference proteome</keyword>
<proteinExistence type="predicted"/>
<reference evidence="3" key="1">
    <citation type="journal article" date="2023" name="Commun. Biol.">
        <title>Genome analysis of Parmales, the sister group of diatoms, reveals the evolutionary specialization of diatoms from phago-mixotrophs to photoautotrophs.</title>
        <authorList>
            <person name="Ban H."/>
            <person name="Sato S."/>
            <person name="Yoshikawa S."/>
            <person name="Yamada K."/>
            <person name="Nakamura Y."/>
            <person name="Ichinomiya M."/>
            <person name="Sato N."/>
            <person name="Blanc-Mathieu R."/>
            <person name="Endo H."/>
            <person name="Kuwata A."/>
            <person name="Ogata H."/>
        </authorList>
    </citation>
    <scope>NUCLEOTIDE SEQUENCE [LARGE SCALE GENOMIC DNA]</scope>
    <source>
        <strain evidence="3">NIES 3700</strain>
    </source>
</reference>
<dbReference type="Proteomes" id="UP001165122">
    <property type="component" value="Unassembled WGS sequence"/>
</dbReference>
<sequence length="198" mass="22643">MAYEMGACSTSPTRTQTSNTEILNSINATMSDLEKWKEEKQKALDDYKRDLEGEEEVEEVDEELNEKIKTWEEQNKSYLDEKNLTAQKNVDSVTTLLESRKNALPSPPTGTLEVDDNEDRLDRLRFDLEVKEMEREGCLEGDGIARERLRMLEEELKMMDVGMGMGLGMGGGELDDVLKRLDDLEVREGLTPRDDDED</sequence>
<evidence type="ECO:0000313" key="3">
    <source>
        <dbReference type="Proteomes" id="UP001165122"/>
    </source>
</evidence>
<dbReference type="EMBL" id="BRXW01000656">
    <property type="protein sequence ID" value="GMH72534.1"/>
    <property type="molecule type" value="Genomic_DNA"/>
</dbReference>